<name>A0A842HG45_9BACT</name>
<proteinExistence type="predicted"/>
<comment type="caution">
    <text evidence="1">The sequence shown here is derived from an EMBL/GenBank/DDBJ whole genome shotgun (WGS) entry which is preliminary data.</text>
</comment>
<protein>
    <submittedName>
        <fullName evidence="1">Exo-alpha-sialidase</fullName>
    </submittedName>
</protein>
<dbReference type="SUPFAM" id="SSF50939">
    <property type="entry name" value="Sialidases"/>
    <property type="match status" value="1"/>
</dbReference>
<gene>
    <name evidence="1" type="ORF">H5P28_13355</name>
</gene>
<sequence>MPALLLVAQAVHSQSESGAAIRALAQDYVVVAEADPEFGPLYNPSILALDNGRLIAEYRASGKVAKQPSREYIVTSDDGGLTWQKKHTYAIGQSRLFTDGDSIYAIGSGDRLRIIRSTDNGETWSEPSTLASGQWHQSATNFIHHNGNIYLALEKRAHDDIKTWPVGDFTPVLMRGRSGTDLTRPENWTFASELAFSDTIPGYRDNDPQIDFFGVPFYPSQYPDRLMLARRPATPRSVAPMGWLETNVAQIKDPSHYWYDPQGKTFHLLMRAHTGGTGYAALAKVVEQDDGSMTTMLEEVPSGKKQLFLPLPGGQMRFHILYDEQTGLYWLLSSQATDSMTRAELLPDDRYSIPNNERHRLVLHFSKNLVDWCFAGLVAMSDSPKESRHYASMTIDGDDLVILSRSGDERARSAHDGNLITFHRVKNFRDLVY</sequence>
<dbReference type="AlphaFoldDB" id="A0A842HG45"/>
<reference evidence="1 2" key="1">
    <citation type="submission" date="2020-07" db="EMBL/GenBank/DDBJ databases">
        <authorList>
            <person name="Feng X."/>
        </authorList>
    </citation>
    <scope>NUCLEOTIDE SEQUENCE [LARGE SCALE GENOMIC DNA]</scope>
    <source>
        <strain evidence="1 2">JCM31066</strain>
    </source>
</reference>
<dbReference type="EMBL" id="JACHVB010000035">
    <property type="protein sequence ID" value="MBC2595249.1"/>
    <property type="molecule type" value="Genomic_DNA"/>
</dbReference>
<dbReference type="Gene3D" id="2.120.10.10">
    <property type="match status" value="1"/>
</dbReference>
<dbReference type="InterPro" id="IPR036278">
    <property type="entry name" value="Sialidase_sf"/>
</dbReference>
<dbReference type="Proteomes" id="UP000546464">
    <property type="component" value="Unassembled WGS sequence"/>
</dbReference>
<evidence type="ECO:0000313" key="1">
    <source>
        <dbReference type="EMBL" id="MBC2595249.1"/>
    </source>
</evidence>
<organism evidence="1 2">
    <name type="scientific">Ruficoccus amylovorans</name>
    <dbReference type="NCBI Taxonomy" id="1804625"/>
    <lineage>
        <taxon>Bacteria</taxon>
        <taxon>Pseudomonadati</taxon>
        <taxon>Verrucomicrobiota</taxon>
        <taxon>Opitutia</taxon>
        <taxon>Puniceicoccales</taxon>
        <taxon>Cerasicoccaceae</taxon>
        <taxon>Ruficoccus</taxon>
    </lineage>
</organism>
<evidence type="ECO:0000313" key="2">
    <source>
        <dbReference type="Proteomes" id="UP000546464"/>
    </source>
</evidence>
<accession>A0A842HG45</accession>
<keyword evidence="2" id="KW-1185">Reference proteome</keyword>
<dbReference type="CDD" id="cd15482">
    <property type="entry name" value="Sialidase_non-viral"/>
    <property type="match status" value="1"/>
</dbReference>